<gene>
    <name evidence="2" type="ORF">NZD86_07380</name>
</gene>
<accession>A0ABY6Z5Z8</accession>
<proteinExistence type="predicted"/>
<evidence type="ECO:0000256" key="1">
    <source>
        <dbReference type="SAM" id="Phobius"/>
    </source>
</evidence>
<keyword evidence="3" id="KW-1185">Reference proteome</keyword>
<keyword evidence="1" id="KW-0812">Transmembrane</keyword>
<dbReference type="Proteomes" id="UP001164803">
    <property type="component" value="Chromosome"/>
</dbReference>
<reference evidence="2" key="1">
    <citation type="submission" date="2022-08" db="EMBL/GenBank/DDBJ databases">
        <title>Alicyclobacillus dauci DSM2870, complete genome.</title>
        <authorList>
            <person name="Wang Q."/>
            <person name="Cai R."/>
            <person name="Wang Z."/>
        </authorList>
    </citation>
    <scope>NUCLEOTIDE SEQUENCE</scope>
    <source>
        <strain evidence="2">DSM 28700</strain>
    </source>
</reference>
<keyword evidence="1" id="KW-0472">Membrane</keyword>
<evidence type="ECO:0000313" key="3">
    <source>
        <dbReference type="Proteomes" id="UP001164803"/>
    </source>
</evidence>
<dbReference type="EMBL" id="CP104064">
    <property type="protein sequence ID" value="WAH38296.1"/>
    <property type="molecule type" value="Genomic_DNA"/>
</dbReference>
<name>A0ABY6Z5Z8_9BACL</name>
<organism evidence="2 3">
    <name type="scientific">Alicyclobacillus dauci</name>
    <dbReference type="NCBI Taxonomy" id="1475485"/>
    <lineage>
        <taxon>Bacteria</taxon>
        <taxon>Bacillati</taxon>
        <taxon>Bacillota</taxon>
        <taxon>Bacilli</taxon>
        <taxon>Bacillales</taxon>
        <taxon>Alicyclobacillaceae</taxon>
        <taxon>Alicyclobacillus</taxon>
    </lineage>
</organism>
<dbReference type="RefSeq" id="WP_268045863.1">
    <property type="nucleotide sequence ID" value="NZ_CP104064.1"/>
</dbReference>
<protein>
    <submittedName>
        <fullName evidence="2">Uncharacterized protein</fullName>
    </submittedName>
</protein>
<evidence type="ECO:0000313" key="2">
    <source>
        <dbReference type="EMBL" id="WAH38296.1"/>
    </source>
</evidence>
<sequence>MDWITPIISGSAGVIGAAVGVLGNIISFRSQRKSNEIERLQKLTDDKFAAYNEVLDVNGREPILQPSRGRVAP</sequence>
<keyword evidence="1" id="KW-1133">Transmembrane helix</keyword>
<feature type="transmembrane region" description="Helical" evidence="1">
    <location>
        <begin position="6"/>
        <end position="26"/>
    </location>
</feature>